<organism evidence="8 9">
    <name type="scientific">Psylliodes chrysocephalus</name>
    <dbReference type="NCBI Taxonomy" id="3402493"/>
    <lineage>
        <taxon>Eukaryota</taxon>
        <taxon>Metazoa</taxon>
        <taxon>Ecdysozoa</taxon>
        <taxon>Arthropoda</taxon>
        <taxon>Hexapoda</taxon>
        <taxon>Insecta</taxon>
        <taxon>Pterygota</taxon>
        <taxon>Neoptera</taxon>
        <taxon>Endopterygota</taxon>
        <taxon>Coleoptera</taxon>
        <taxon>Polyphaga</taxon>
        <taxon>Cucujiformia</taxon>
        <taxon>Chrysomeloidea</taxon>
        <taxon>Chrysomelidae</taxon>
        <taxon>Galerucinae</taxon>
        <taxon>Alticini</taxon>
        <taxon>Psylliodes</taxon>
    </lineage>
</organism>
<evidence type="ECO:0000256" key="4">
    <source>
        <dbReference type="ARBA" id="ARBA00023128"/>
    </source>
</evidence>
<dbReference type="AlphaFoldDB" id="A0A9P0G6E9"/>
<comment type="similarity">
    <text evidence="2">Belongs to the mitochondrion-specific ribosomal protein mL50 family.</text>
</comment>
<dbReference type="GO" id="GO:0005762">
    <property type="term" value="C:mitochondrial large ribosomal subunit"/>
    <property type="evidence" value="ECO:0007669"/>
    <property type="project" value="TreeGrafter"/>
</dbReference>
<dbReference type="OrthoDB" id="9939609at2759"/>
<keyword evidence="5" id="KW-0687">Ribonucleoprotein</keyword>
<protein>
    <recommendedName>
        <fullName evidence="6">Large ribosomal subunit protein mL50</fullName>
    </recommendedName>
    <alternativeName>
        <fullName evidence="7">39S ribosomal protein L50, mitochondrial</fullName>
    </alternativeName>
</protein>
<gene>
    <name evidence="8" type="ORF">PSYICH_LOCUS777</name>
</gene>
<evidence type="ECO:0000256" key="5">
    <source>
        <dbReference type="ARBA" id="ARBA00023274"/>
    </source>
</evidence>
<evidence type="ECO:0000256" key="1">
    <source>
        <dbReference type="ARBA" id="ARBA00004173"/>
    </source>
</evidence>
<evidence type="ECO:0000256" key="3">
    <source>
        <dbReference type="ARBA" id="ARBA00022980"/>
    </source>
</evidence>
<evidence type="ECO:0000313" key="8">
    <source>
        <dbReference type="EMBL" id="CAH1098512.1"/>
    </source>
</evidence>
<comment type="subcellular location">
    <subcellularLocation>
        <location evidence="1">Mitochondrion</location>
    </subcellularLocation>
</comment>
<name>A0A9P0G6E9_9CUCU</name>
<reference evidence="8" key="1">
    <citation type="submission" date="2022-01" db="EMBL/GenBank/DDBJ databases">
        <authorList>
            <person name="King R."/>
        </authorList>
    </citation>
    <scope>NUCLEOTIDE SEQUENCE</scope>
</reference>
<dbReference type="Pfam" id="PF10501">
    <property type="entry name" value="Ribosomal_L50"/>
    <property type="match status" value="1"/>
</dbReference>
<dbReference type="InterPro" id="IPR018305">
    <property type="entry name" value="Ribosomal_m50"/>
</dbReference>
<keyword evidence="9" id="KW-1185">Reference proteome</keyword>
<keyword evidence="4" id="KW-0496">Mitochondrion</keyword>
<evidence type="ECO:0000313" key="9">
    <source>
        <dbReference type="Proteomes" id="UP001153636"/>
    </source>
</evidence>
<proteinExistence type="inferred from homology"/>
<sequence>MAAFLRHAVFKTGQVSTKNVLLRSYATKAEKKKGIDRKVGPKIDSTAQSLASKGFLRPQKEYIPPQDVDSKLSNIFKSVVGTTDDSAIISDLNQRFSLFLQCEKQLNHSIPNSLLHIMKTLGDVKVFYKTPVDTRTPLDKMKNMDLPENMHVQFDYHRFRPDADTMFGGKTAFPKSSTIVTGLKYKDKYPGHKQDKPIY</sequence>
<dbReference type="EMBL" id="OV651813">
    <property type="protein sequence ID" value="CAH1098512.1"/>
    <property type="molecule type" value="Genomic_DNA"/>
</dbReference>
<dbReference type="PANTHER" id="PTHR31542:SF1">
    <property type="entry name" value="LARGE RIBOSOMAL SUBUNIT PROTEIN ML50"/>
    <property type="match status" value="1"/>
</dbReference>
<evidence type="ECO:0000256" key="2">
    <source>
        <dbReference type="ARBA" id="ARBA00008860"/>
    </source>
</evidence>
<dbReference type="Proteomes" id="UP001153636">
    <property type="component" value="Chromosome 1"/>
</dbReference>
<keyword evidence="3" id="KW-0689">Ribosomal protein</keyword>
<dbReference type="PANTHER" id="PTHR31542">
    <property type="entry name" value="39A RIBOSOMAL PROTEIN L50, MITOCHONDRIAL"/>
    <property type="match status" value="1"/>
</dbReference>
<accession>A0A9P0G6E9</accession>
<evidence type="ECO:0000256" key="6">
    <source>
        <dbReference type="ARBA" id="ARBA00035183"/>
    </source>
</evidence>
<evidence type="ECO:0000256" key="7">
    <source>
        <dbReference type="ARBA" id="ARBA00035398"/>
    </source>
</evidence>